<evidence type="ECO:0000256" key="1">
    <source>
        <dbReference type="SAM" id="MobiDB-lite"/>
    </source>
</evidence>
<feature type="region of interest" description="Disordered" evidence="1">
    <location>
        <begin position="129"/>
        <end position="179"/>
    </location>
</feature>
<organism evidence="2">
    <name type="scientific">Rhodotorula toruloides</name>
    <name type="common">Yeast</name>
    <name type="synonym">Rhodosporidium toruloides</name>
    <dbReference type="NCBI Taxonomy" id="5286"/>
    <lineage>
        <taxon>Eukaryota</taxon>
        <taxon>Fungi</taxon>
        <taxon>Dikarya</taxon>
        <taxon>Basidiomycota</taxon>
        <taxon>Pucciniomycotina</taxon>
        <taxon>Microbotryomycetes</taxon>
        <taxon>Sporidiobolales</taxon>
        <taxon>Sporidiobolaceae</taxon>
        <taxon>Rhodotorula</taxon>
    </lineage>
</organism>
<feature type="compositionally biased region" description="Low complexity" evidence="1">
    <location>
        <begin position="1"/>
        <end position="14"/>
    </location>
</feature>
<protein>
    <submittedName>
        <fullName evidence="2">RHTO0S07e03180g1_1</fullName>
    </submittedName>
</protein>
<evidence type="ECO:0000313" key="2">
    <source>
        <dbReference type="EMBL" id="CDR42711.1"/>
    </source>
</evidence>
<feature type="region of interest" description="Disordered" evidence="1">
    <location>
        <begin position="1"/>
        <end position="42"/>
    </location>
</feature>
<reference evidence="2" key="1">
    <citation type="journal article" date="2014" name="Genome Announc.">
        <title>Draft genome sequence of Rhodosporidium toruloides CECT1137, an oleaginous yeast of biotechnological interest.</title>
        <authorList>
            <person name="Morin N."/>
            <person name="Calcas X."/>
            <person name="Devillers H."/>
            <person name="Durrens P."/>
            <person name="Sherman D.J."/>
            <person name="Nicaud J.-M."/>
            <person name="Neuveglise C."/>
        </authorList>
    </citation>
    <scope>NUCLEOTIDE SEQUENCE</scope>
    <source>
        <strain evidence="2">CECT1137</strain>
    </source>
</reference>
<dbReference type="AlphaFoldDB" id="A0A061AYT3"/>
<accession>A0A061AYT3</accession>
<feature type="compositionally biased region" description="Low complexity" evidence="1">
    <location>
        <begin position="149"/>
        <end position="161"/>
    </location>
</feature>
<name>A0A061AYT3_RHOTO</name>
<gene>
    <name evidence="2" type="ORF">RHTO0S_07e03180g</name>
</gene>
<proteinExistence type="predicted"/>
<sequence>MSAASPPSASPPNALTHSLSPGSTRSPTKPTKRTREGRVAHASVHTRWEVPVVDESGETLIVEYSVAWGPDVAVMVNVKKGYCRESQGCALKTLFEGLHDELIRELEGGEIGPEDVFDEEEVPLALRLGTTGEAGPNAQRPKKRLRTTAPPSHASALSSPPSIAPPPSTQVLESAMDVD</sequence>
<dbReference type="EMBL" id="LK052942">
    <property type="protein sequence ID" value="CDR42711.1"/>
    <property type="molecule type" value="Genomic_DNA"/>
</dbReference>